<evidence type="ECO:0000256" key="14">
    <source>
        <dbReference type="RuleBase" id="RU003557"/>
    </source>
</evidence>
<dbReference type="InterPro" id="IPR020615">
    <property type="entry name" value="Thiolase_acyl_enz_int_AS"/>
</dbReference>
<evidence type="ECO:0000256" key="6">
    <source>
        <dbReference type="ARBA" id="ARBA00022723"/>
    </source>
</evidence>
<dbReference type="Pfam" id="PF03987">
    <property type="entry name" value="Autophagy_act_C"/>
    <property type="match status" value="1"/>
</dbReference>
<comment type="subcellular location">
    <subcellularLocation>
        <location evidence="1">Mitochondrion</location>
    </subcellularLocation>
</comment>
<dbReference type="GO" id="GO:0005739">
    <property type="term" value="C:mitochondrion"/>
    <property type="evidence" value="ECO:0007669"/>
    <property type="project" value="UniProtKB-SubCell"/>
</dbReference>
<evidence type="ECO:0000256" key="2">
    <source>
        <dbReference type="ARBA" id="ARBA00010982"/>
    </source>
</evidence>
<accession>A0A166VN09</accession>
<evidence type="ECO:0000256" key="3">
    <source>
        <dbReference type="ARBA" id="ARBA00011881"/>
    </source>
</evidence>
<evidence type="ECO:0000256" key="10">
    <source>
        <dbReference type="ARBA" id="ARBA00022958"/>
    </source>
</evidence>
<evidence type="ECO:0000313" key="18">
    <source>
        <dbReference type="Proteomes" id="UP000076532"/>
    </source>
</evidence>
<dbReference type="Gene3D" id="3.40.47.10">
    <property type="match status" value="2"/>
</dbReference>
<dbReference type="Pfam" id="PF00108">
    <property type="entry name" value="Thiolase_N"/>
    <property type="match status" value="1"/>
</dbReference>
<feature type="domain" description="Thiolase N-terminal" evidence="15">
    <location>
        <begin position="212"/>
        <end position="465"/>
    </location>
</feature>
<reference evidence="17 18" key="1">
    <citation type="journal article" date="2016" name="Mol. Biol. Evol.">
        <title>Comparative Genomics of Early-Diverging Mushroom-Forming Fungi Provides Insights into the Origins of Lignocellulose Decay Capabilities.</title>
        <authorList>
            <person name="Nagy L.G."/>
            <person name="Riley R."/>
            <person name="Tritt A."/>
            <person name="Adam C."/>
            <person name="Daum C."/>
            <person name="Floudas D."/>
            <person name="Sun H."/>
            <person name="Yadav J.S."/>
            <person name="Pangilinan J."/>
            <person name="Larsson K.H."/>
            <person name="Matsuura K."/>
            <person name="Barry K."/>
            <person name="Labutti K."/>
            <person name="Kuo R."/>
            <person name="Ohm R.A."/>
            <person name="Bhattacharya S.S."/>
            <person name="Shirouzu T."/>
            <person name="Yoshinaga Y."/>
            <person name="Martin F.M."/>
            <person name="Grigoriev I.V."/>
            <person name="Hibbett D.S."/>
        </authorList>
    </citation>
    <scope>NUCLEOTIDE SEQUENCE [LARGE SCALE GENOMIC DNA]</scope>
    <source>
        <strain evidence="17 18">CBS 109695</strain>
    </source>
</reference>
<dbReference type="FunFam" id="3.40.47.10:FF:000007">
    <property type="entry name" value="acetyl-CoA acetyltransferase, mitochondrial"/>
    <property type="match status" value="1"/>
</dbReference>
<evidence type="ECO:0000256" key="13">
    <source>
        <dbReference type="ARBA" id="ARBA00023315"/>
    </source>
</evidence>
<evidence type="ECO:0000256" key="5">
    <source>
        <dbReference type="ARBA" id="ARBA00022679"/>
    </source>
</evidence>
<dbReference type="AlphaFoldDB" id="A0A166VN09"/>
<dbReference type="Pfam" id="PF02803">
    <property type="entry name" value="Thiolase_C"/>
    <property type="match status" value="1"/>
</dbReference>
<dbReference type="GO" id="GO:0015031">
    <property type="term" value="P:protein transport"/>
    <property type="evidence" value="ECO:0007669"/>
    <property type="project" value="UniProtKB-KW"/>
</dbReference>
<keyword evidence="8" id="KW-0653">Protein transport</keyword>
<feature type="domain" description="Thiolase C-terminal" evidence="16">
    <location>
        <begin position="473"/>
        <end position="593"/>
    </location>
</feature>
<dbReference type="GO" id="GO:0003985">
    <property type="term" value="F:acetyl-CoA C-acetyltransferase activity"/>
    <property type="evidence" value="ECO:0007669"/>
    <property type="project" value="UniProtKB-EC"/>
</dbReference>
<protein>
    <recommendedName>
        <fullName evidence="4">acetyl-CoA C-acetyltransferase</fullName>
        <ecNumber evidence="4">2.3.1.9</ecNumber>
    </recommendedName>
</protein>
<dbReference type="InterPro" id="IPR016039">
    <property type="entry name" value="Thiolase-like"/>
</dbReference>
<keyword evidence="18" id="KW-1185">Reference proteome</keyword>
<keyword evidence="10" id="KW-0630">Potassium</keyword>
<dbReference type="PROSITE" id="PS00098">
    <property type="entry name" value="THIOLASE_1"/>
    <property type="match status" value="1"/>
</dbReference>
<evidence type="ECO:0000313" key="17">
    <source>
        <dbReference type="EMBL" id="KZP32894.1"/>
    </source>
</evidence>
<dbReference type="PROSITE" id="PS00099">
    <property type="entry name" value="THIOLASE_3"/>
    <property type="match status" value="1"/>
</dbReference>
<keyword evidence="9" id="KW-0809">Transit peptide</keyword>
<dbReference type="InterPro" id="IPR007135">
    <property type="entry name" value="Atg3/Atg10"/>
</dbReference>
<proteinExistence type="inferred from homology"/>
<evidence type="ECO:0000256" key="11">
    <source>
        <dbReference type="ARBA" id="ARBA00023006"/>
    </source>
</evidence>
<evidence type="ECO:0000256" key="8">
    <source>
        <dbReference type="ARBA" id="ARBA00022927"/>
    </source>
</evidence>
<dbReference type="Proteomes" id="UP000076532">
    <property type="component" value="Unassembled WGS sequence"/>
</dbReference>
<sequence length="594" mass="62890">MITRNQFDYACKAFIHEGNSDWAWKEHPSFPGFGYMTRTVLLPTHHVPATIDSSDELVEAEDNAVLSQSHAQHIASNQHVVYSATFQVPTFYFTMHDSHGSPLALSDILRTSLFRHFALEDTALTPFAVSRAGSSFPLLSQGDHPSLGTPCWYLHPCETPAAVGELMAEVQAEAPHEDWTEARRLVRLLEVWFMVLSAAVDIHSSAGPHEAVIVAASRTAVGSLNGALKSLTAPQLGAIALKHALASGNVDPAVVEEVYFGNVVQAGVGQSPARQVALAAGLPTSSDATTINKVCASGMKSVILAAQSIQTGYRSVVAAGGMESMSNAPFLLPRTNALFGKFTTRDSLEVDGLWDVSNDFAMGNCGEAAAEKHGITREALDAHAIESYKRADRAWKAGVFANEIAPVTIKGKKGDTVFAEDEEYKKVMFDKVPSLKSAFKVGGRITAANSSNLNDGASALILMSAEKAKELGLKPLARIISYADAGVEPIDFPEAPTVALPIALQKANLTVTDITRFEVNEAFSAVVRIAEKVLQLDPAKVNVDGGAVALGHAIGNSGSRIIVSLVHALKAGEYGAAGICNGGGAASAIIIQKL</sequence>
<dbReference type="EMBL" id="KV417484">
    <property type="protein sequence ID" value="KZP32894.1"/>
    <property type="molecule type" value="Genomic_DNA"/>
</dbReference>
<comment type="similarity">
    <text evidence="2 14">Belongs to the thiolase-like superfamily. Thiolase family.</text>
</comment>
<dbReference type="InterPro" id="IPR020610">
    <property type="entry name" value="Thiolase_AS"/>
</dbReference>
<dbReference type="OrthoDB" id="5404651at2759"/>
<keyword evidence="7" id="KW-0833">Ubl conjugation pathway</keyword>
<name>A0A166VN09_9AGAM</name>
<dbReference type="CDD" id="cd00751">
    <property type="entry name" value="thiolase"/>
    <property type="match status" value="1"/>
</dbReference>
<dbReference type="STRING" id="436010.A0A166VN09"/>
<evidence type="ECO:0000256" key="9">
    <source>
        <dbReference type="ARBA" id="ARBA00022946"/>
    </source>
</evidence>
<dbReference type="Gene3D" id="3.30.1460.50">
    <property type="match status" value="1"/>
</dbReference>
<dbReference type="GO" id="GO:0046872">
    <property type="term" value="F:metal ion binding"/>
    <property type="evidence" value="ECO:0007669"/>
    <property type="project" value="UniProtKB-KW"/>
</dbReference>
<evidence type="ECO:0000259" key="16">
    <source>
        <dbReference type="Pfam" id="PF02803"/>
    </source>
</evidence>
<dbReference type="InterPro" id="IPR020617">
    <property type="entry name" value="Thiolase_C"/>
</dbReference>
<evidence type="ECO:0000256" key="4">
    <source>
        <dbReference type="ARBA" id="ARBA00012705"/>
    </source>
</evidence>
<dbReference type="PANTHER" id="PTHR18919:SF156">
    <property type="entry name" value="ACETYL-COA ACETYLTRANSFERASE, MITOCHONDRIAL"/>
    <property type="match status" value="1"/>
</dbReference>
<dbReference type="SUPFAM" id="SSF53901">
    <property type="entry name" value="Thiolase-like"/>
    <property type="match status" value="2"/>
</dbReference>
<evidence type="ECO:0000259" key="15">
    <source>
        <dbReference type="Pfam" id="PF00108"/>
    </source>
</evidence>
<keyword evidence="5 14" id="KW-0808">Transferase</keyword>
<evidence type="ECO:0000256" key="1">
    <source>
        <dbReference type="ARBA" id="ARBA00004173"/>
    </source>
</evidence>
<keyword evidence="12" id="KW-0496">Mitochondrion</keyword>
<dbReference type="GO" id="GO:0006914">
    <property type="term" value="P:autophagy"/>
    <property type="evidence" value="ECO:0007669"/>
    <property type="project" value="UniProtKB-KW"/>
</dbReference>
<keyword evidence="11" id="KW-0072">Autophagy</keyword>
<dbReference type="PANTHER" id="PTHR18919">
    <property type="entry name" value="ACETYL-COA C-ACYLTRANSFERASE"/>
    <property type="match status" value="1"/>
</dbReference>
<dbReference type="EC" id="2.3.1.9" evidence="4"/>
<dbReference type="InterPro" id="IPR020616">
    <property type="entry name" value="Thiolase_N"/>
</dbReference>
<evidence type="ECO:0000256" key="7">
    <source>
        <dbReference type="ARBA" id="ARBA00022786"/>
    </source>
</evidence>
<keyword evidence="8" id="KW-0813">Transport</keyword>
<dbReference type="GO" id="GO:0019787">
    <property type="term" value="F:ubiquitin-like protein transferase activity"/>
    <property type="evidence" value="ECO:0007669"/>
    <property type="project" value="InterPro"/>
</dbReference>
<gene>
    <name evidence="17" type="ORF">FIBSPDRAFT_916250</name>
</gene>
<organism evidence="17 18">
    <name type="scientific">Athelia psychrophila</name>
    <dbReference type="NCBI Taxonomy" id="1759441"/>
    <lineage>
        <taxon>Eukaryota</taxon>
        <taxon>Fungi</taxon>
        <taxon>Dikarya</taxon>
        <taxon>Basidiomycota</taxon>
        <taxon>Agaricomycotina</taxon>
        <taxon>Agaricomycetes</taxon>
        <taxon>Agaricomycetidae</taxon>
        <taxon>Atheliales</taxon>
        <taxon>Atheliaceae</taxon>
        <taxon>Athelia</taxon>
    </lineage>
</organism>
<dbReference type="NCBIfam" id="TIGR01930">
    <property type="entry name" value="AcCoA-C-Actrans"/>
    <property type="match status" value="1"/>
</dbReference>
<dbReference type="InterPro" id="IPR002155">
    <property type="entry name" value="Thiolase"/>
</dbReference>
<keyword evidence="13 14" id="KW-0012">Acyltransferase</keyword>
<keyword evidence="6" id="KW-0479">Metal-binding</keyword>
<evidence type="ECO:0000256" key="12">
    <source>
        <dbReference type="ARBA" id="ARBA00023128"/>
    </source>
</evidence>
<dbReference type="GO" id="GO:0006635">
    <property type="term" value="P:fatty acid beta-oxidation"/>
    <property type="evidence" value="ECO:0007669"/>
    <property type="project" value="TreeGrafter"/>
</dbReference>
<comment type="subunit">
    <text evidence="3">Homotetramer.</text>
</comment>